<feature type="chain" id="PRO_5022979363" evidence="1">
    <location>
        <begin position="24"/>
        <end position="493"/>
    </location>
</feature>
<comment type="caution">
    <text evidence="2">The sequence shown here is derived from an EMBL/GenBank/DDBJ whole genome shotgun (WGS) entry which is preliminary data.</text>
</comment>
<dbReference type="Proteomes" id="UP000321933">
    <property type="component" value="Unassembled WGS sequence"/>
</dbReference>
<dbReference type="AlphaFoldDB" id="A0A5C8ZKT8"/>
<dbReference type="SUPFAM" id="SSF89550">
    <property type="entry name" value="PHP domain-like"/>
    <property type="match status" value="1"/>
</dbReference>
<dbReference type="Gene3D" id="3.20.20.140">
    <property type="entry name" value="Metal-dependent hydrolases"/>
    <property type="match status" value="1"/>
</dbReference>
<dbReference type="GO" id="GO:0035312">
    <property type="term" value="F:5'-3' DNA exonuclease activity"/>
    <property type="evidence" value="ECO:0007669"/>
    <property type="project" value="TreeGrafter"/>
</dbReference>
<sequence>MNPVVLFRCCLALWLGASLSAKAGEISLSGVIDDSHHTSYVELPFSVPAGTSRINVEFDYPRGQGVTIDLGLLSPTGLRGWSGGNKAHFTLGEVDATPSYLAGAIVPGEWRLLLGVPNAEAGARVAYQARIELLSGAAANTQAFAEAPLKREAGWYRGDLHAHTGHSDGSCVNDAAVKVACPLVETVRAARNNGLDFIAISEHNTRSHFQSQRELQPFLDDLLLLPAQEITTFYGHANLFGSTGFVDFRLADANAQPLLEQLAQSGGILSINHPGLPSNRDCMGCGWTAATDYSAISAMEVVNGGTLRATKGWVHSPVSGIPLWEKQLAAGQRITGIAGSDNHNPHDAPGSPGAVATPTTVVYADELSQRGIIDGLRSGRVFIDVHGSYPQASLELTASAASQSAQMGQVLTVAAGEEVEFRVVVGGMPDAAVKAWYRGQRLQVDGRQRRRGEKLEARYNVESDGQPGWLRVEITSADGQPLLISNPVYLNLP</sequence>
<evidence type="ECO:0000256" key="1">
    <source>
        <dbReference type="SAM" id="SignalP"/>
    </source>
</evidence>
<dbReference type="NCBIfam" id="NF038032">
    <property type="entry name" value="CehA_McbA_metalo"/>
    <property type="match status" value="1"/>
</dbReference>
<dbReference type="GO" id="GO:0004534">
    <property type="term" value="F:5'-3' RNA exonuclease activity"/>
    <property type="evidence" value="ECO:0007669"/>
    <property type="project" value="TreeGrafter"/>
</dbReference>
<dbReference type="RefSeq" id="WP_148065947.1">
    <property type="nucleotide sequence ID" value="NZ_VRYZ01000010.1"/>
</dbReference>
<name>A0A5C8ZKT8_9GAMM</name>
<protein>
    <submittedName>
        <fullName evidence="2">PHP domain-containing protein</fullName>
    </submittedName>
</protein>
<evidence type="ECO:0000313" key="3">
    <source>
        <dbReference type="Proteomes" id="UP000321933"/>
    </source>
</evidence>
<dbReference type="PANTHER" id="PTHR42924">
    <property type="entry name" value="EXONUCLEASE"/>
    <property type="match status" value="1"/>
</dbReference>
<reference evidence="2 3" key="1">
    <citation type="submission" date="2019-08" db="EMBL/GenBank/DDBJ databases">
        <title>Parahaliea maris sp. nov., isolated from the surface seawater.</title>
        <authorList>
            <person name="Liu Y."/>
        </authorList>
    </citation>
    <scope>NUCLEOTIDE SEQUENCE [LARGE SCALE GENOMIC DNA]</scope>
    <source>
        <strain evidence="2 3">S2-26</strain>
    </source>
</reference>
<organism evidence="2 3">
    <name type="scientific">Parahaliea aestuarii</name>
    <dbReference type="NCBI Taxonomy" id="1852021"/>
    <lineage>
        <taxon>Bacteria</taxon>
        <taxon>Pseudomonadati</taxon>
        <taxon>Pseudomonadota</taxon>
        <taxon>Gammaproteobacteria</taxon>
        <taxon>Cellvibrionales</taxon>
        <taxon>Halieaceae</taxon>
        <taxon>Parahaliea</taxon>
    </lineage>
</organism>
<evidence type="ECO:0000313" key="2">
    <source>
        <dbReference type="EMBL" id="TXS89196.1"/>
    </source>
</evidence>
<proteinExistence type="predicted"/>
<gene>
    <name evidence="2" type="ORF">FVW59_18920</name>
</gene>
<keyword evidence="1" id="KW-0732">Signal</keyword>
<dbReference type="InterPro" id="IPR016195">
    <property type="entry name" value="Pol/histidinol_Pase-like"/>
</dbReference>
<dbReference type="InterPro" id="IPR052018">
    <property type="entry name" value="PHP_domain"/>
</dbReference>
<dbReference type="EMBL" id="VRYZ01000010">
    <property type="protein sequence ID" value="TXS89196.1"/>
    <property type="molecule type" value="Genomic_DNA"/>
</dbReference>
<feature type="signal peptide" evidence="1">
    <location>
        <begin position="1"/>
        <end position="23"/>
    </location>
</feature>
<dbReference type="PANTHER" id="PTHR42924:SF3">
    <property type="entry name" value="POLYMERASE_HISTIDINOL PHOSPHATASE N-TERMINAL DOMAIN-CONTAINING PROTEIN"/>
    <property type="match status" value="1"/>
</dbReference>
<dbReference type="OrthoDB" id="9804333at2"/>
<accession>A0A5C8ZKT8</accession>
<keyword evidence="3" id="KW-1185">Reference proteome</keyword>